<organism evidence="1 2">
    <name type="scientific">Paraburkholderia piptadeniae</name>
    <dbReference type="NCBI Taxonomy" id="1701573"/>
    <lineage>
        <taxon>Bacteria</taxon>
        <taxon>Pseudomonadati</taxon>
        <taxon>Pseudomonadota</taxon>
        <taxon>Betaproteobacteria</taxon>
        <taxon>Burkholderiales</taxon>
        <taxon>Burkholderiaceae</taxon>
        <taxon>Paraburkholderia</taxon>
    </lineage>
</organism>
<keyword evidence="2" id="KW-1185">Reference proteome</keyword>
<evidence type="ECO:0000313" key="2">
    <source>
        <dbReference type="Proteomes" id="UP000195569"/>
    </source>
</evidence>
<name>A0A1N7SXB2_9BURK</name>
<dbReference type="RefSeq" id="WP_235851253.1">
    <property type="nucleotide sequence ID" value="NZ_CYGY02000178.1"/>
</dbReference>
<protein>
    <submittedName>
        <fullName evidence="1">Uncharacterized protein</fullName>
    </submittedName>
</protein>
<comment type="caution">
    <text evidence="1">The sequence shown here is derived from an EMBL/GenBank/DDBJ whole genome shotgun (WGS) entry which is preliminary data.</text>
</comment>
<proteinExistence type="predicted"/>
<reference evidence="1" key="1">
    <citation type="submission" date="2016-12" db="EMBL/GenBank/DDBJ databases">
        <authorList>
            <person name="Moulin L."/>
        </authorList>
    </citation>
    <scope>NUCLEOTIDE SEQUENCE [LARGE SCALE GENOMIC DNA]</scope>
    <source>
        <strain evidence="1">STM 7183</strain>
    </source>
</reference>
<sequence>MKHIVGRYRGFAIEAHMEPRTVRSSDGVALRYRVEWSLHTRTLKQKVIGDFADPVIYDSESVALTCVDRNARTLIDAMLADGLERGSVSLLPSTLNASLHGLDGHS</sequence>
<gene>
    <name evidence="1" type="ORF">BN2476_1780002</name>
</gene>
<dbReference type="EMBL" id="CYGY02000178">
    <property type="protein sequence ID" value="SIT52058.1"/>
    <property type="molecule type" value="Genomic_DNA"/>
</dbReference>
<evidence type="ECO:0000313" key="1">
    <source>
        <dbReference type="EMBL" id="SIT52058.1"/>
    </source>
</evidence>
<dbReference type="AlphaFoldDB" id="A0A1N7SXB2"/>
<accession>A0A1N7SXB2</accession>
<dbReference type="Proteomes" id="UP000195569">
    <property type="component" value="Unassembled WGS sequence"/>
</dbReference>